<name>A0A9P6CU35_9AGAR</name>
<protein>
    <submittedName>
        <fullName evidence="1">Uncharacterized protein</fullName>
    </submittedName>
</protein>
<keyword evidence="2" id="KW-1185">Reference proteome</keyword>
<sequence>MSEKKAPEFIELTLTIHYHGDKASEFSSNSTNVSAALAQATKFAILEADLDALSFPRPKRKKVKWLPLGRIKCVWSKIEKHSVFHKHVRKRVDPPDESRGS</sequence>
<dbReference type="EMBL" id="MU155219">
    <property type="protein sequence ID" value="KAF9479137.1"/>
    <property type="molecule type" value="Genomic_DNA"/>
</dbReference>
<comment type="caution">
    <text evidence="1">The sequence shown here is derived from an EMBL/GenBank/DDBJ whole genome shotgun (WGS) entry which is preliminary data.</text>
</comment>
<reference evidence="1" key="1">
    <citation type="submission" date="2020-11" db="EMBL/GenBank/DDBJ databases">
        <authorList>
            <consortium name="DOE Joint Genome Institute"/>
            <person name="Ahrendt S."/>
            <person name="Riley R."/>
            <person name="Andreopoulos W."/>
            <person name="Labutti K."/>
            <person name="Pangilinan J."/>
            <person name="Ruiz-Duenas F.J."/>
            <person name="Barrasa J.M."/>
            <person name="Sanchez-Garcia M."/>
            <person name="Camarero S."/>
            <person name="Miyauchi S."/>
            <person name="Serrano A."/>
            <person name="Linde D."/>
            <person name="Babiker R."/>
            <person name="Drula E."/>
            <person name="Ayuso-Fernandez I."/>
            <person name="Pacheco R."/>
            <person name="Padilla G."/>
            <person name="Ferreira P."/>
            <person name="Barriuso J."/>
            <person name="Kellner H."/>
            <person name="Castanera R."/>
            <person name="Alfaro M."/>
            <person name="Ramirez L."/>
            <person name="Pisabarro A.G."/>
            <person name="Kuo A."/>
            <person name="Tritt A."/>
            <person name="Lipzen A."/>
            <person name="He G."/>
            <person name="Yan M."/>
            <person name="Ng V."/>
            <person name="Cullen D."/>
            <person name="Martin F."/>
            <person name="Rosso M.-N."/>
            <person name="Henrissat B."/>
            <person name="Hibbett D."/>
            <person name="Martinez A.T."/>
            <person name="Grigoriev I.V."/>
        </authorList>
    </citation>
    <scope>NUCLEOTIDE SEQUENCE</scope>
    <source>
        <strain evidence="1">CIRM-BRFM 674</strain>
    </source>
</reference>
<accession>A0A9P6CU35</accession>
<proteinExistence type="predicted"/>
<dbReference type="AlphaFoldDB" id="A0A9P6CU35"/>
<dbReference type="OrthoDB" id="3070390at2759"/>
<organism evidence="1 2">
    <name type="scientific">Pholiota conissans</name>
    <dbReference type="NCBI Taxonomy" id="109636"/>
    <lineage>
        <taxon>Eukaryota</taxon>
        <taxon>Fungi</taxon>
        <taxon>Dikarya</taxon>
        <taxon>Basidiomycota</taxon>
        <taxon>Agaricomycotina</taxon>
        <taxon>Agaricomycetes</taxon>
        <taxon>Agaricomycetidae</taxon>
        <taxon>Agaricales</taxon>
        <taxon>Agaricineae</taxon>
        <taxon>Strophariaceae</taxon>
        <taxon>Pholiota</taxon>
    </lineage>
</organism>
<dbReference type="Proteomes" id="UP000807469">
    <property type="component" value="Unassembled WGS sequence"/>
</dbReference>
<gene>
    <name evidence="1" type="ORF">BDN70DRAFT_709828</name>
</gene>
<evidence type="ECO:0000313" key="1">
    <source>
        <dbReference type="EMBL" id="KAF9479137.1"/>
    </source>
</evidence>
<evidence type="ECO:0000313" key="2">
    <source>
        <dbReference type="Proteomes" id="UP000807469"/>
    </source>
</evidence>